<reference evidence="1 2" key="1">
    <citation type="journal article" date="2022" name="Genome Biol. Evol.">
        <title>The Spruce Budworm Genome: Reconstructing the Evolutionary History of Antifreeze Proteins.</title>
        <authorList>
            <person name="Beliveau C."/>
            <person name="Gagne P."/>
            <person name="Picq S."/>
            <person name="Vernygora O."/>
            <person name="Keeling C.I."/>
            <person name="Pinkney K."/>
            <person name="Doucet D."/>
            <person name="Wen F."/>
            <person name="Johnston J.S."/>
            <person name="Maaroufi H."/>
            <person name="Boyle B."/>
            <person name="Laroche J."/>
            <person name="Dewar K."/>
            <person name="Juretic N."/>
            <person name="Blackburn G."/>
            <person name="Nisole A."/>
            <person name="Brunet B."/>
            <person name="Brandao M."/>
            <person name="Lumley L."/>
            <person name="Duan J."/>
            <person name="Quan G."/>
            <person name="Lucarotti C.J."/>
            <person name="Roe A.D."/>
            <person name="Sperling F.A.H."/>
            <person name="Levesque R.C."/>
            <person name="Cusson M."/>
        </authorList>
    </citation>
    <scope>NUCLEOTIDE SEQUENCE [LARGE SCALE GENOMIC DNA]</scope>
    <source>
        <strain evidence="1">Glfc:IPQL:Cfum</strain>
    </source>
</reference>
<proteinExistence type="predicted"/>
<accession>A0ACC0J7Y8</accession>
<comment type="caution">
    <text evidence="1">The sequence shown here is derived from an EMBL/GenBank/DDBJ whole genome shotgun (WGS) entry which is preliminary data.</text>
</comment>
<evidence type="ECO:0000313" key="1">
    <source>
        <dbReference type="EMBL" id="KAI8420236.1"/>
    </source>
</evidence>
<sequence length="324" mass="36247">MSPKKSELKSLIGKDKNEPGRFLGEGVSFRAKLIGVLEVPEARGDRMCQDALADLKMAIRAAGEHKQRIQVHVAIDGLRLRDDKTGDSLYHHPVHKISFIAQDMTDSRAFGYIFGSPDSGHRFFGIKTDKAASQVVIAMRDLFQVVFELKKKEIELAKQQLEGKSITSSLVRHATTTTDVKSKSFSRKHPLAYIVFYTPFDVGYKVAKFLPVKVVASAMKEIYRAKKVYDGVSHAGKLYPNAYLIMIIIGTPKMWSWTSDGSRLIVLEGPRERLSSILLGIHDPFVPFENLFCALFMGGIWDSLAKMLGKGQPKEESKDVKKTN</sequence>
<keyword evidence="2" id="KW-1185">Reference proteome</keyword>
<protein>
    <submittedName>
        <fullName evidence="1">Uncharacterized protein</fullName>
    </submittedName>
</protein>
<evidence type="ECO:0000313" key="2">
    <source>
        <dbReference type="Proteomes" id="UP001064048"/>
    </source>
</evidence>
<dbReference type="EMBL" id="CM046114">
    <property type="protein sequence ID" value="KAI8420236.1"/>
    <property type="molecule type" value="Genomic_DNA"/>
</dbReference>
<name>A0ACC0J7Y8_CHOFU</name>
<gene>
    <name evidence="1" type="ORF">MSG28_008778</name>
</gene>
<dbReference type="Proteomes" id="UP001064048">
    <property type="component" value="Chromosome 14"/>
</dbReference>
<organism evidence="1 2">
    <name type="scientific">Choristoneura fumiferana</name>
    <name type="common">Spruce budworm moth</name>
    <name type="synonym">Archips fumiferana</name>
    <dbReference type="NCBI Taxonomy" id="7141"/>
    <lineage>
        <taxon>Eukaryota</taxon>
        <taxon>Metazoa</taxon>
        <taxon>Ecdysozoa</taxon>
        <taxon>Arthropoda</taxon>
        <taxon>Hexapoda</taxon>
        <taxon>Insecta</taxon>
        <taxon>Pterygota</taxon>
        <taxon>Neoptera</taxon>
        <taxon>Endopterygota</taxon>
        <taxon>Lepidoptera</taxon>
        <taxon>Glossata</taxon>
        <taxon>Ditrysia</taxon>
        <taxon>Tortricoidea</taxon>
        <taxon>Tortricidae</taxon>
        <taxon>Tortricinae</taxon>
        <taxon>Choristoneura</taxon>
    </lineage>
</organism>